<dbReference type="PANTHER" id="PTHR13696">
    <property type="entry name" value="P-LOOP CONTAINING NUCLEOSIDE TRIPHOSPHATE HYDROLASE"/>
    <property type="match status" value="1"/>
</dbReference>
<organism evidence="6 7">
    <name type="scientific">[Clostridium] clostridioforme 90A8</name>
    <dbReference type="NCBI Taxonomy" id="999408"/>
    <lineage>
        <taxon>Bacteria</taxon>
        <taxon>Bacillati</taxon>
        <taxon>Bacillota</taxon>
        <taxon>Clostridia</taxon>
        <taxon>Lachnospirales</taxon>
        <taxon>Lachnospiraceae</taxon>
        <taxon>Enterocloster</taxon>
    </lineage>
</organism>
<sequence length="257" mass="27597">MATIITVSNQKGGVGKTTTSAALATGLCLAGRKVLGVDLDPQGNLGFCLGLEAANHHTVLDALKGLAPVREAICQTDYCDILASDITLSSGVEQAAAEHRECILKNTLAPVMEEYDYVIIDTPPALNLLTVNAYTVSDFLIIPMASDILSLVGLAQLKETIESVRGGLNPRLHVLGILLTRYNKRTLLSQEVLDVARQLAQQINTVVFESKIRNGVAIAEAPAHGESIFDYNPRSAAVKDYMAFIDEIAETIHLKEA</sequence>
<dbReference type="EMBL" id="AGYR01000007">
    <property type="protein sequence ID" value="ENZ18794.1"/>
    <property type="molecule type" value="Genomic_DNA"/>
</dbReference>
<dbReference type="FunFam" id="3.40.50.300:FF:000285">
    <property type="entry name" value="Sporulation initiation inhibitor Soj"/>
    <property type="match status" value="1"/>
</dbReference>
<dbReference type="InterPro" id="IPR027417">
    <property type="entry name" value="P-loop_NTPase"/>
</dbReference>
<dbReference type="Gene3D" id="3.40.50.300">
    <property type="entry name" value="P-loop containing nucleotide triphosphate hydrolases"/>
    <property type="match status" value="1"/>
</dbReference>
<dbReference type="Pfam" id="PF13614">
    <property type="entry name" value="AAA_31"/>
    <property type="match status" value="1"/>
</dbReference>
<name>A0A0E2HT67_9FIRM</name>
<dbReference type="PATRIC" id="fig|999408.3.peg.1190"/>
<dbReference type="AlphaFoldDB" id="A0A0E2HT67"/>
<dbReference type="CDD" id="cd02042">
    <property type="entry name" value="ParAB_family"/>
    <property type="match status" value="1"/>
</dbReference>
<evidence type="ECO:0000256" key="4">
    <source>
        <dbReference type="ARBA" id="ARBA00071824"/>
    </source>
</evidence>
<protein>
    <recommendedName>
        <fullName evidence="4">Sporulation initiation inhibitor protein Soj</fullName>
    </recommendedName>
</protein>
<gene>
    <name evidence="6" type="ORF">HMPREF1090_01111</name>
</gene>
<feature type="domain" description="AAA" evidence="5">
    <location>
        <begin position="3"/>
        <end position="173"/>
    </location>
</feature>
<accession>A0A0E2HT67</accession>
<evidence type="ECO:0000313" key="7">
    <source>
        <dbReference type="Proteomes" id="UP000013085"/>
    </source>
</evidence>
<dbReference type="InterPro" id="IPR050678">
    <property type="entry name" value="DNA_Partitioning_ATPase"/>
</dbReference>
<comment type="subunit">
    <text evidence="3">Dimerizes in the presence of ATP but not ADP; ATP-binding is required for double-stranded (ds)DNA-binding. Interacts with DnaA.</text>
</comment>
<evidence type="ECO:0000256" key="2">
    <source>
        <dbReference type="ARBA" id="ARBA00049360"/>
    </source>
</evidence>
<evidence type="ECO:0000256" key="3">
    <source>
        <dbReference type="ARBA" id="ARBA00062323"/>
    </source>
</evidence>
<dbReference type="Proteomes" id="UP000013085">
    <property type="component" value="Unassembled WGS sequence"/>
</dbReference>
<comment type="catalytic activity">
    <reaction evidence="2">
        <text>ATP + H2O = ADP + phosphate + H(+)</text>
        <dbReference type="Rhea" id="RHEA:13065"/>
        <dbReference type="ChEBI" id="CHEBI:15377"/>
        <dbReference type="ChEBI" id="CHEBI:15378"/>
        <dbReference type="ChEBI" id="CHEBI:30616"/>
        <dbReference type="ChEBI" id="CHEBI:43474"/>
        <dbReference type="ChEBI" id="CHEBI:456216"/>
    </reaction>
</comment>
<comment type="caution">
    <text evidence="6">The sequence shown here is derived from an EMBL/GenBank/DDBJ whole genome shotgun (WGS) entry which is preliminary data.</text>
</comment>
<dbReference type="InterPro" id="IPR025669">
    <property type="entry name" value="AAA_dom"/>
</dbReference>
<dbReference type="PANTHER" id="PTHR13696:SF99">
    <property type="entry name" value="COBYRINIC ACID AC-DIAMIDE SYNTHASE"/>
    <property type="match status" value="1"/>
</dbReference>
<proteinExistence type="inferred from homology"/>
<evidence type="ECO:0000259" key="5">
    <source>
        <dbReference type="Pfam" id="PF13614"/>
    </source>
</evidence>
<comment type="similarity">
    <text evidence="1">Belongs to the ParA family.</text>
</comment>
<dbReference type="SUPFAM" id="SSF52540">
    <property type="entry name" value="P-loop containing nucleoside triphosphate hydrolases"/>
    <property type="match status" value="1"/>
</dbReference>
<dbReference type="PIRSF" id="PIRSF009320">
    <property type="entry name" value="Nuc_binding_HP_1000"/>
    <property type="match status" value="1"/>
</dbReference>
<dbReference type="RefSeq" id="WP_002594952.1">
    <property type="nucleotide sequence ID" value="NZ_KB850998.1"/>
</dbReference>
<reference evidence="6 7" key="1">
    <citation type="submission" date="2013-01" db="EMBL/GenBank/DDBJ databases">
        <title>The Genome Sequence of Clostridium clostridioforme 90A8.</title>
        <authorList>
            <consortium name="The Broad Institute Genome Sequencing Platform"/>
            <person name="Earl A."/>
            <person name="Ward D."/>
            <person name="Feldgarden M."/>
            <person name="Gevers D."/>
            <person name="Courvalin P."/>
            <person name="Lambert T."/>
            <person name="Walker B."/>
            <person name="Young S.K."/>
            <person name="Zeng Q."/>
            <person name="Gargeya S."/>
            <person name="Fitzgerald M."/>
            <person name="Haas B."/>
            <person name="Abouelleil A."/>
            <person name="Alvarado L."/>
            <person name="Arachchi H.M."/>
            <person name="Berlin A.M."/>
            <person name="Chapman S.B."/>
            <person name="Dewar J."/>
            <person name="Goldberg J."/>
            <person name="Griggs A."/>
            <person name="Gujja S."/>
            <person name="Hansen M."/>
            <person name="Howarth C."/>
            <person name="Imamovic A."/>
            <person name="Larimer J."/>
            <person name="McCowan C."/>
            <person name="Murphy C."/>
            <person name="Neiman D."/>
            <person name="Pearson M."/>
            <person name="Priest M."/>
            <person name="Roberts A."/>
            <person name="Saif S."/>
            <person name="Shea T."/>
            <person name="Sisk P."/>
            <person name="Sykes S."/>
            <person name="Wortman J."/>
            <person name="Nusbaum C."/>
            <person name="Birren B."/>
        </authorList>
    </citation>
    <scope>NUCLEOTIDE SEQUENCE [LARGE SCALE GENOMIC DNA]</scope>
    <source>
        <strain evidence="6 7">90A8</strain>
    </source>
</reference>
<evidence type="ECO:0000256" key="1">
    <source>
        <dbReference type="ARBA" id="ARBA00006976"/>
    </source>
</evidence>
<dbReference type="HOGENOM" id="CLU_037612_1_4_9"/>
<evidence type="ECO:0000313" key="6">
    <source>
        <dbReference type="EMBL" id="ENZ18794.1"/>
    </source>
</evidence>